<comment type="pathway">
    <text evidence="1">Cofactor biosynthesis; adenosylcobalamin biosynthesis.</text>
</comment>
<evidence type="ECO:0000256" key="5">
    <source>
        <dbReference type="ARBA" id="ARBA00022691"/>
    </source>
</evidence>
<dbReference type="InterPro" id="IPR014008">
    <property type="entry name" value="Cbl_synth_MTase_CbiT"/>
</dbReference>
<evidence type="ECO:0000256" key="2">
    <source>
        <dbReference type="ARBA" id="ARBA00022573"/>
    </source>
</evidence>
<sequence>MPEAANGGAPEAEKQPWLALVGLGEDGVAGLGPQAREALERAGTVLGGDRHLAMIPTVPDQERISWPSPLTEALPWIEARRGQPVCVLASGDPFWFGIGATLSRRIAPEEIAAHPAPSAFSLAAARMGWPLQETCCLSVHGRDLERVIPWVQPGARLLLLSWDGTTPASIARLLEDRGFGDSTLTVLARMGGPGEDRMEARAADWRVAEVEALNTVAVTCRAAPGTRGIARTAGRPDEDFAHDGSITKREVRAVTLAHLAPGRGELLWDIGAGSGAVGVEWMLADPSNRAVAVEARPERAERIRANARDLGVPELECVEGRAPEALAGLLAPDAVFIGGGLSSPGLVERCREALPPGGRLVANSVTLEGDAALAAAHERFGGQLVRLEVSRAEPLGGFSGWAPLRPVTVWSLVVA</sequence>
<keyword evidence="5" id="KW-0949">S-adenosyl-L-methionine</keyword>
<keyword evidence="8" id="KW-1185">Reference proteome</keyword>
<gene>
    <name evidence="7" type="primary">cbiE</name>
    <name evidence="7" type="ORF">ACERLL_06330</name>
</gene>
<evidence type="ECO:0000313" key="8">
    <source>
        <dbReference type="Proteomes" id="UP001575181"/>
    </source>
</evidence>
<dbReference type="NCBIfam" id="TIGR02469">
    <property type="entry name" value="CbiT"/>
    <property type="match status" value="1"/>
</dbReference>
<dbReference type="CDD" id="cd11644">
    <property type="entry name" value="Precorrin-6Y-MT"/>
    <property type="match status" value="1"/>
</dbReference>
<dbReference type="Pfam" id="PF00590">
    <property type="entry name" value="TP_methylase"/>
    <property type="match status" value="1"/>
</dbReference>
<evidence type="ECO:0000256" key="1">
    <source>
        <dbReference type="ARBA" id="ARBA00004953"/>
    </source>
</evidence>
<protein>
    <submittedName>
        <fullName evidence="7">Precorrin-6y C5,15-methyltransferase (Decarboxylating) subunit CbiE</fullName>
    </submittedName>
</protein>
<proteinExistence type="predicted"/>
<dbReference type="PANTHER" id="PTHR43182">
    <property type="entry name" value="COBALT-PRECORRIN-6B C(15)-METHYLTRANSFERASE (DECARBOXYLATING)"/>
    <property type="match status" value="1"/>
</dbReference>
<dbReference type="RefSeq" id="WP_373655230.1">
    <property type="nucleotide sequence ID" value="NZ_JBGUAW010000004.1"/>
</dbReference>
<dbReference type="PIRSF" id="PIRSF036428">
    <property type="entry name" value="CobL"/>
    <property type="match status" value="1"/>
</dbReference>
<evidence type="ECO:0000259" key="6">
    <source>
        <dbReference type="Pfam" id="PF00590"/>
    </source>
</evidence>
<keyword evidence="4" id="KW-0808">Transferase</keyword>
<dbReference type="InterPro" id="IPR050714">
    <property type="entry name" value="Cobalamin_biosynth_MTase"/>
</dbReference>
<comment type="caution">
    <text evidence="7">The sequence shown here is derived from an EMBL/GenBank/DDBJ whole genome shotgun (WGS) entry which is preliminary data.</text>
</comment>
<dbReference type="PANTHER" id="PTHR43182:SF1">
    <property type="entry name" value="COBALT-PRECORRIN-7 C(5)-METHYLTRANSFERASE"/>
    <property type="match status" value="1"/>
</dbReference>
<evidence type="ECO:0000313" key="7">
    <source>
        <dbReference type="EMBL" id="MFA9460444.1"/>
    </source>
</evidence>
<dbReference type="InterPro" id="IPR035996">
    <property type="entry name" value="4pyrrol_Methylase_sf"/>
</dbReference>
<evidence type="ECO:0000256" key="3">
    <source>
        <dbReference type="ARBA" id="ARBA00022603"/>
    </source>
</evidence>
<dbReference type="Proteomes" id="UP001575181">
    <property type="component" value="Unassembled WGS sequence"/>
</dbReference>
<dbReference type="SUPFAM" id="SSF53790">
    <property type="entry name" value="Tetrapyrrole methylase"/>
    <property type="match status" value="1"/>
</dbReference>
<reference evidence="7 8" key="1">
    <citation type="submission" date="2024-08" db="EMBL/GenBank/DDBJ databases">
        <title>Whole-genome sequencing of halo(alkali)philic microorganisms from hypersaline lakes.</title>
        <authorList>
            <person name="Sorokin D.Y."/>
            <person name="Merkel A.Y."/>
            <person name="Messina E."/>
            <person name="Yakimov M."/>
        </authorList>
    </citation>
    <scope>NUCLEOTIDE SEQUENCE [LARGE SCALE GENOMIC DNA]</scope>
    <source>
        <strain evidence="7 8">Cl-TMA</strain>
    </source>
</reference>
<feature type="domain" description="Tetrapyrrole methylase" evidence="6">
    <location>
        <begin position="18"/>
        <end position="200"/>
    </location>
</feature>
<dbReference type="CDD" id="cd02440">
    <property type="entry name" value="AdoMet_MTases"/>
    <property type="match status" value="1"/>
</dbReference>
<dbReference type="InterPro" id="IPR006365">
    <property type="entry name" value="Cbl_synth_CobL"/>
</dbReference>
<dbReference type="InterPro" id="IPR029063">
    <property type="entry name" value="SAM-dependent_MTases_sf"/>
</dbReference>
<dbReference type="InterPro" id="IPR014777">
    <property type="entry name" value="4pyrrole_Mease_sub1"/>
</dbReference>
<accession>A0ABV4TTH3</accession>
<name>A0ABV4TTH3_9GAMM</name>
<evidence type="ECO:0000256" key="4">
    <source>
        <dbReference type="ARBA" id="ARBA00022679"/>
    </source>
</evidence>
<dbReference type="EMBL" id="JBGUAW010000004">
    <property type="protein sequence ID" value="MFA9460444.1"/>
    <property type="molecule type" value="Genomic_DNA"/>
</dbReference>
<dbReference type="InterPro" id="IPR012818">
    <property type="entry name" value="CbiE"/>
</dbReference>
<keyword evidence="3" id="KW-0489">Methyltransferase</keyword>
<dbReference type="InterPro" id="IPR000878">
    <property type="entry name" value="4pyrrol_Mease"/>
</dbReference>
<organism evidence="7 8">
    <name type="scientific">Thiohalorhabdus methylotrophus</name>
    <dbReference type="NCBI Taxonomy" id="3242694"/>
    <lineage>
        <taxon>Bacteria</taxon>
        <taxon>Pseudomonadati</taxon>
        <taxon>Pseudomonadota</taxon>
        <taxon>Gammaproteobacteria</taxon>
        <taxon>Thiohalorhabdales</taxon>
        <taxon>Thiohalorhabdaceae</taxon>
        <taxon>Thiohalorhabdus</taxon>
    </lineage>
</organism>
<dbReference type="Gene3D" id="3.40.50.150">
    <property type="entry name" value="Vaccinia Virus protein VP39"/>
    <property type="match status" value="1"/>
</dbReference>
<dbReference type="NCBIfam" id="TIGR02467">
    <property type="entry name" value="CbiE"/>
    <property type="match status" value="1"/>
</dbReference>
<keyword evidence="2" id="KW-0169">Cobalamin biosynthesis</keyword>
<dbReference type="SUPFAM" id="SSF53335">
    <property type="entry name" value="S-adenosyl-L-methionine-dependent methyltransferases"/>
    <property type="match status" value="1"/>
</dbReference>
<dbReference type="Gene3D" id="3.40.1010.10">
    <property type="entry name" value="Cobalt-precorrin-4 Transmethylase, Domain 1"/>
    <property type="match status" value="1"/>
</dbReference>